<evidence type="ECO:0000313" key="1">
    <source>
        <dbReference type="EMBL" id="NJP03617.1"/>
    </source>
</evidence>
<protein>
    <submittedName>
        <fullName evidence="1">Uncharacterized protein</fullName>
    </submittedName>
</protein>
<sequence>MKGLKVKISIDELSDIIAGTYKHAIKDLGFRPEQAFAYVLEETDYAVRKDGKPLKFVWQVMVYMHGLKNGLVLSEESDYASDMLDLLCEGYLEFRSCQLAGLGISEEKIATILRDAEIVKDIFLRGRCV</sequence>
<gene>
    <name evidence="1" type="ORF">HBH25_22615</name>
</gene>
<evidence type="ECO:0000313" key="2">
    <source>
        <dbReference type="Proteomes" id="UP000746535"/>
    </source>
</evidence>
<keyword evidence="2" id="KW-1185">Reference proteome</keyword>
<organism evidence="1 2">
    <name type="scientific">Pseudomonas quercus</name>
    <dbReference type="NCBI Taxonomy" id="2722792"/>
    <lineage>
        <taxon>Bacteria</taxon>
        <taxon>Pseudomonadati</taxon>
        <taxon>Pseudomonadota</taxon>
        <taxon>Gammaproteobacteria</taxon>
        <taxon>Pseudomonadales</taxon>
        <taxon>Pseudomonadaceae</taxon>
        <taxon>Pseudomonas</taxon>
    </lineage>
</organism>
<name>A0ABX0YL29_9PSED</name>
<dbReference type="RefSeq" id="WP_168086187.1">
    <property type="nucleotide sequence ID" value="NZ_JAAVJI010000029.1"/>
</dbReference>
<reference evidence="1 2" key="1">
    <citation type="submission" date="2020-03" db="EMBL/GenBank/DDBJ databases">
        <authorList>
            <person name="Wang L."/>
            <person name="He N."/>
            <person name="Li Y."/>
            <person name="Fang Y."/>
            <person name="Zhang F."/>
        </authorList>
    </citation>
    <scope>NUCLEOTIDE SEQUENCE [LARGE SCALE GENOMIC DNA]</scope>
    <source>
        <strain evidence="2">hsmgli-8</strain>
    </source>
</reference>
<accession>A0ABX0YL29</accession>
<proteinExistence type="predicted"/>
<comment type="caution">
    <text evidence="1">The sequence shown here is derived from an EMBL/GenBank/DDBJ whole genome shotgun (WGS) entry which is preliminary data.</text>
</comment>
<dbReference type="EMBL" id="JAAVJI010000029">
    <property type="protein sequence ID" value="NJP03617.1"/>
    <property type="molecule type" value="Genomic_DNA"/>
</dbReference>
<dbReference type="Proteomes" id="UP000746535">
    <property type="component" value="Unassembled WGS sequence"/>
</dbReference>